<feature type="domain" description="HPt" evidence="3">
    <location>
        <begin position="23"/>
        <end position="122"/>
    </location>
</feature>
<protein>
    <submittedName>
        <fullName evidence="4">HPt (Histidine-containing phosphotransfer) domain-containing protein</fullName>
    </submittedName>
</protein>
<evidence type="ECO:0000256" key="1">
    <source>
        <dbReference type="ARBA" id="ARBA00023012"/>
    </source>
</evidence>
<sequence>MITNIEPMDGVNLEQGLRNTGDSVKVYTRLLANFFISCPDYHQQLQAAIQENKPEQIRRVIHKLYGVSELLGVELIARDCSFLLSNPQTQAENQLLMESKLSNLLLHLDRIYMQNQDKIQIWNKR</sequence>
<dbReference type="InterPro" id="IPR008207">
    <property type="entry name" value="Sig_transdc_His_kin_Hpt_dom"/>
</dbReference>
<keyword evidence="2" id="KW-0597">Phosphoprotein</keyword>
<proteinExistence type="predicted"/>
<dbReference type="EMBL" id="FUYB01000003">
    <property type="protein sequence ID" value="SKA71728.1"/>
    <property type="molecule type" value="Genomic_DNA"/>
</dbReference>
<accession>A0A1T4W3T3</accession>
<dbReference type="OrthoDB" id="9893872at2"/>
<dbReference type="STRING" id="92487.SAMN02745130_00903"/>
<dbReference type="PROSITE" id="PS50894">
    <property type="entry name" value="HPT"/>
    <property type="match status" value="1"/>
</dbReference>
<dbReference type="InterPro" id="IPR036641">
    <property type="entry name" value="HPT_dom_sf"/>
</dbReference>
<organism evidence="4 5">
    <name type="scientific">Thiothrix eikelboomii</name>
    <dbReference type="NCBI Taxonomy" id="92487"/>
    <lineage>
        <taxon>Bacteria</taxon>
        <taxon>Pseudomonadati</taxon>
        <taxon>Pseudomonadota</taxon>
        <taxon>Gammaproteobacteria</taxon>
        <taxon>Thiotrichales</taxon>
        <taxon>Thiotrichaceae</taxon>
        <taxon>Thiothrix</taxon>
    </lineage>
</organism>
<keyword evidence="5" id="KW-1185">Reference proteome</keyword>
<evidence type="ECO:0000313" key="5">
    <source>
        <dbReference type="Proteomes" id="UP000190460"/>
    </source>
</evidence>
<feature type="modified residue" description="Phosphohistidine" evidence="2">
    <location>
        <position position="62"/>
    </location>
</feature>
<keyword evidence="1" id="KW-0902">Two-component regulatory system</keyword>
<dbReference type="Gene3D" id="1.20.120.160">
    <property type="entry name" value="HPT domain"/>
    <property type="match status" value="1"/>
</dbReference>
<gene>
    <name evidence="4" type="ORF">SAMN02745130_00903</name>
</gene>
<dbReference type="Pfam" id="PF01627">
    <property type="entry name" value="Hpt"/>
    <property type="match status" value="1"/>
</dbReference>
<evidence type="ECO:0000259" key="3">
    <source>
        <dbReference type="PROSITE" id="PS50894"/>
    </source>
</evidence>
<dbReference type="Proteomes" id="UP000190460">
    <property type="component" value="Unassembled WGS sequence"/>
</dbReference>
<dbReference type="GO" id="GO:0000160">
    <property type="term" value="P:phosphorelay signal transduction system"/>
    <property type="evidence" value="ECO:0007669"/>
    <property type="project" value="UniProtKB-KW"/>
</dbReference>
<dbReference type="RefSeq" id="WP_078921392.1">
    <property type="nucleotide sequence ID" value="NZ_FUYB01000003.1"/>
</dbReference>
<dbReference type="SUPFAM" id="SSF47226">
    <property type="entry name" value="Histidine-containing phosphotransfer domain, HPT domain"/>
    <property type="match status" value="1"/>
</dbReference>
<reference evidence="4 5" key="1">
    <citation type="submission" date="2017-02" db="EMBL/GenBank/DDBJ databases">
        <authorList>
            <person name="Peterson S.W."/>
        </authorList>
    </citation>
    <scope>NUCLEOTIDE SEQUENCE [LARGE SCALE GENOMIC DNA]</scope>
    <source>
        <strain evidence="4 5">ATCC 49788</strain>
    </source>
</reference>
<evidence type="ECO:0000256" key="2">
    <source>
        <dbReference type="PROSITE-ProRule" id="PRU00110"/>
    </source>
</evidence>
<dbReference type="AlphaFoldDB" id="A0A1T4W3T3"/>
<evidence type="ECO:0000313" key="4">
    <source>
        <dbReference type="EMBL" id="SKA71728.1"/>
    </source>
</evidence>
<dbReference type="GO" id="GO:0004672">
    <property type="term" value="F:protein kinase activity"/>
    <property type="evidence" value="ECO:0007669"/>
    <property type="project" value="UniProtKB-ARBA"/>
</dbReference>
<name>A0A1T4W3T3_9GAMM</name>